<dbReference type="GO" id="GO:0051601">
    <property type="term" value="P:exocyst localization"/>
    <property type="evidence" value="ECO:0007669"/>
    <property type="project" value="TreeGrafter"/>
</dbReference>
<dbReference type="GO" id="GO:0000145">
    <property type="term" value="C:exocyst"/>
    <property type="evidence" value="ECO:0007669"/>
    <property type="project" value="InterPro"/>
</dbReference>
<keyword evidence="3" id="KW-0268">Exocytosis</keyword>
<dbReference type="Pfam" id="PF06046">
    <property type="entry name" value="Sec6"/>
    <property type="match status" value="1"/>
</dbReference>
<keyword evidence="4" id="KW-1185">Reference proteome</keyword>
<proteinExistence type="inferred from homology"/>
<name>A0AA85F2U9_9TREM</name>
<dbReference type="Proteomes" id="UP000050792">
    <property type="component" value="Unassembled WGS sequence"/>
</dbReference>
<comment type="similarity">
    <text evidence="1">Belongs to the SEC6 family.</text>
</comment>
<dbReference type="WBParaSite" id="SRDH1_3230.6">
    <property type="protein sequence ID" value="SRDH1_3230.6"/>
    <property type="gene ID" value="SRDH1_3230"/>
</dbReference>
<dbReference type="AlphaFoldDB" id="A0AA85F2U9"/>
<dbReference type="Gene3D" id="1.10.357.50">
    <property type="match status" value="1"/>
</dbReference>
<dbReference type="PANTHER" id="PTHR21292:SF1">
    <property type="entry name" value="EXOCYST COMPLEX COMPONENT 3"/>
    <property type="match status" value="1"/>
</dbReference>
<dbReference type="InterPro" id="IPR010326">
    <property type="entry name" value="EXOC3/Sec6"/>
</dbReference>
<evidence type="ECO:0000256" key="3">
    <source>
        <dbReference type="ARBA" id="ARBA00022483"/>
    </source>
</evidence>
<evidence type="ECO:0000256" key="1">
    <source>
        <dbReference type="ARBA" id="ARBA00009447"/>
    </source>
</evidence>
<evidence type="ECO:0008006" key="6">
    <source>
        <dbReference type="Google" id="ProtNLM"/>
    </source>
</evidence>
<reference evidence="5" key="2">
    <citation type="submission" date="2023-11" db="UniProtKB">
        <authorList>
            <consortium name="WormBaseParasite"/>
        </authorList>
    </citation>
    <scope>IDENTIFICATION</scope>
</reference>
<evidence type="ECO:0000313" key="5">
    <source>
        <dbReference type="WBParaSite" id="SRDH1_3230.6"/>
    </source>
</evidence>
<evidence type="ECO:0000256" key="2">
    <source>
        <dbReference type="ARBA" id="ARBA00022448"/>
    </source>
</evidence>
<organism evidence="4 5">
    <name type="scientific">Schistosoma rodhaini</name>
    <dbReference type="NCBI Taxonomy" id="6188"/>
    <lineage>
        <taxon>Eukaryota</taxon>
        <taxon>Metazoa</taxon>
        <taxon>Spiralia</taxon>
        <taxon>Lophotrochozoa</taxon>
        <taxon>Platyhelminthes</taxon>
        <taxon>Trematoda</taxon>
        <taxon>Digenea</taxon>
        <taxon>Strigeidida</taxon>
        <taxon>Schistosomatoidea</taxon>
        <taxon>Schistosomatidae</taxon>
        <taxon>Schistosoma</taxon>
    </lineage>
</organism>
<dbReference type="PANTHER" id="PTHR21292">
    <property type="entry name" value="EXOCYST COMPLEX COMPONENT SEC6-RELATED"/>
    <property type="match status" value="1"/>
</dbReference>
<dbReference type="GO" id="GO:0006887">
    <property type="term" value="P:exocytosis"/>
    <property type="evidence" value="ECO:0007669"/>
    <property type="project" value="UniProtKB-KW"/>
</dbReference>
<evidence type="ECO:0000313" key="4">
    <source>
        <dbReference type="Proteomes" id="UP000050792"/>
    </source>
</evidence>
<sequence>MSVQSFQLSELEEKARASALKRVSDHFQVSLFASDYLISFQKPEQLDKIDIIKSRFLNQKTATEAQLKMALYSQLDGSKVGLEKLDTALAESQTCRNRLIQLGSSLSGLSGLSQQLHELKNLSTKYSQLGAAMENMSYLVKAPETFEQARTYLESENLLEGHKLMQDLEGIRDELMFEVYRQKSMEDLDTLRAFFRELENLNDMFRHKIIVLGSRLTSAVITHNRFVVNCVRVIDREERTDANWRKRSEKHGFMPDGRPKQWKKVLFDSIFSAIKNKVFGSALDNENDKNKLVRHNEAIRQHTLADLKIAKNICPTYFPADYAIFDRFVEMYHEAIGMHVESLVLEGLSDTEIVQLLGWINSYHTEEFMKNPFMNIDFNRLNLRHPINLLPDEKLNSLRRQYVSKTIERLKSWLANSLLKDTSDWQRSTGPELDGSSNYFTDLPVLVMTPINEMIGKGNLLHYLGNAVREQFFTQCVEEMALFVKDYDDDIKKYRAAYIQDRSKFPCYIEYILANANGACMIAHSFVTVIMDELTEDSHLKGNLTARISHLKSEYEKVAEQWIAYAEETVFMDLNRVLSVIMTPQWLRPDDMTTQYLVGTLADYDETLKHTRQNLYDKLAEKLAERMLIEYLKALISRRSPLSTEADRKKAGEKITRDGHDLKNYFEEKMKVKSEVIVAYDALTTIGQLFLTTDTSMLPLDIANLKRQFPDVRSDQVYALLVARGDVSSDNAKGLSADSHYGRELSQKPSPFAIFTRLVVAMDTH</sequence>
<dbReference type="InterPro" id="IPR042532">
    <property type="entry name" value="EXOC3/Sec6_C"/>
</dbReference>
<reference evidence="4" key="1">
    <citation type="submission" date="2022-06" db="EMBL/GenBank/DDBJ databases">
        <authorList>
            <person name="Berger JAMES D."/>
            <person name="Berger JAMES D."/>
        </authorList>
    </citation>
    <scope>NUCLEOTIDE SEQUENCE [LARGE SCALE GENOMIC DNA]</scope>
</reference>
<dbReference type="GO" id="GO:0000149">
    <property type="term" value="F:SNARE binding"/>
    <property type="evidence" value="ECO:0007669"/>
    <property type="project" value="TreeGrafter"/>
</dbReference>
<dbReference type="Gene3D" id="1.10.357.70">
    <property type="entry name" value="Exocyst complex component Sec6, C-terminal domain"/>
    <property type="match status" value="1"/>
</dbReference>
<accession>A0AA85F2U9</accession>
<protein>
    <recommendedName>
        <fullName evidence="6">Exocyst complex component Sec6</fullName>
    </recommendedName>
</protein>
<keyword evidence="2" id="KW-0813">Transport</keyword>